<keyword evidence="15" id="KW-1185">Reference proteome</keyword>
<keyword evidence="6 10" id="KW-0028">Amino-acid biosynthesis</keyword>
<sequence>MHFCDYYDNLFSLEKQVFIIREHKLKKEVITVNIAILGFGTVGSGVYKIIKKANRQTQNLHVKHILIRKNKKPDFPEMTDSIDEILNDDDVDVVVEVLGGIEPAHQYIVEALKHKKHVITANKAVIAQYMDEFTKVSRENGVKFYFESSVGGGIPWIQGLERALRIDDVNKIKGIFNGTSNFILDQMHRTGEPFNDVLMQAQQLGYAEADPSADIDGLDVANKLCISVDIAYDLFIKPTADLPIFGIRNITEDDMAHFDQLGMTIKLMGVSHQVGNEFDYMVEPTLYYGDTLEAHTTDNYNLISLHGETIGVLKFMGQGAGQLPTANAVIQDILDIFQNKEHLKREFKSTFKYSANLTKHSYIVRSEIDCSTLFKKFNPSVRGDYLVVTDIPVGEMHRLMKQVLQKDETAFMASLPMKKGGAAK</sequence>
<dbReference type="NCBIfam" id="NF004976">
    <property type="entry name" value="PRK06349.1"/>
    <property type="match status" value="1"/>
</dbReference>
<proteinExistence type="inferred from homology"/>
<gene>
    <name evidence="14" type="ORF">FD12_GL001298</name>
</gene>
<dbReference type="InterPro" id="IPR005106">
    <property type="entry name" value="Asp/hSer_DH_NAD-bd"/>
</dbReference>
<evidence type="ECO:0000256" key="1">
    <source>
        <dbReference type="ARBA" id="ARBA00005056"/>
    </source>
</evidence>
<evidence type="ECO:0000256" key="11">
    <source>
        <dbReference type="RuleBase" id="RU004171"/>
    </source>
</evidence>
<dbReference type="PANTHER" id="PTHR43331">
    <property type="entry name" value="HOMOSERINE DEHYDROGENASE"/>
    <property type="match status" value="1"/>
</dbReference>
<keyword evidence="9 10" id="KW-0486">Methionine biosynthesis</keyword>
<dbReference type="Pfam" id="PF00742">
    <property type="entry name" value="Homoserine_dh"/>
    <property type="match status" value="1"/>
</dbReference>
<accession>A0ABR5PFG0</accession>
<evidence type="ECO:0000256" key="8">
    <source>
        <dbReference type="ARBA" id="ARBA00023002"/>
    </source>
</evidence>
<evidence type="ECO:0000256" key="7">
    <source>
        <dbReference type="ARBA" id="ARBA00022697"/>
    </source>
</evidence>
<feature type="domain" description="Aspartate/homoserine dehydrogenase NAD-binding" evidence="13">
    <location>
        <begin position="38"/>
        <end position="147"/>
    </location>
</feature>
<comment type="pathway">
    <text evidence="2 10">Amino-acid biosynthesis; L-methionine biosynthesis via de novo pathway; L-homoserine from L-aspartate: step 3/3.</text>
</comment>
<evidence type="ECO:0000256" key="3">
    <source>
        <dbReference type="ARBA" id="ARBA00006753"/>
    </source>
</evidence>
<evidence type="ECO:0000256" key="6">
    <source>
        <dbReference type="ARBA" id="ARBA00022605"/>
    </source>
</evidence>
<name>A0ABR5PFG0_9LACO</name>
<dbReference type="InterPro" id="IPR036291">
    <property type="entry name" value="NAD(P)-bd_dom_sf"/>
</dbReference>
<comment type="caution">
    <text evidence="14">The sequence shown here is derived from an EMBL/GenBank/DDBJ whole genome shotgun (WGS) entry which is preliminary data.</text>
</comment>
<dbReference type="SUPFAM" id="SSF51735">
    <property type="entry name" value="NAD(P)-binding Rossmann-fold domains"/>
    <property type="match status" value="1"/>
</dbReference>
<dbReference type="Gene3D" id="3.30.360.10">
    <property type="entry name" value="Dihydrodipicolinate Reductase, domain 2"/>
    <property type="match status" value="1"/>
</dbReference>
<evidence type="ECO:0000256" key="4">
    <source>
        <dbReference type="ARBA" id="ARBA00013213"/>
    </source>
</evidence>
<dbReference type="Proteomes" id="UP000051977">
    <property type="component" value="Unassembled WGS sequence"/>
</dbReference>
<dbReference type="SUPFAM" id="SSF55347">
    <property type="entry name" value="Glyceraldehyde-3-phosphate dehydrogenase-like, C-terminal domain"/>
    <property type="match status" value="1"/>
</dbReference>
<comment type="pathway">
    <text evidence="1 10">Amino-acid biosynthesis; L-threonine biosynthesis; L-threonine from L-aspartate: step 3/5.</text>
</comment>
<comment type="catalytic activity">
    <reaction evidence="10">
        <text>L-homoserine + NADP(+) = L-aspartate 4-semialdehyde + NADPH + H(+)</text>
        <dbReference type="Rhea" id="RHEA:15761"/>
        <dbReference type="ChEBI" id="CHEBI:15378"/>
        <dbReference type="ChEBI" id="CHEBI:57476"/>
        <dbReference type="ChEBI" id="CHEBI:57783"/>
        <dbReference type="ChEBI" id="CHEBI:58349"/>
        <dbReference type="ChEBI" id="CHEBI:537519"/>
        <dbReference type="EC" id="1.1.1.3"/>
    </reaction>
</comment>
<comment type="similarity">
    <text evidence="3 11">Belongs to the homoserine dehydrogenase family.</text>
</comment>
<evidence type="ECO:0000259" key="12">
    <source>
        <dbReference type="Pfam" id="PF00742"/>
    </source>
</evidence>
<dbReference type="PROSITE" id="PS01042">
    <property type="entry name" value="HOMOSER_DHGENASE"/>
    <property type="match status" value="1"/>
</dbReference>
<evidence type="ECO:0000256" key="9">
    <source>
        <dbReference type="ARBA" id="ARBA00023167"/>
    </source>
</evidence>
<dbReference type="EC" id="1.1.1.3" evidence="4 10"/>
<evidence type="ECO:0000313" key="14">
    <source>
        <dbReference type="EMBL" id="KRL17916.1"/>
    </source>
</evidence>
<dbReference type="InterPro" id="IPR001342">
    <property type="entry name" value="HDH_cat"/>
</dbReference>
<dbReference type="PANTHER" id="PTHR43331:SF1">
    <property type="entry name" value="HOMOSERINE DEHYDROGENASE"/>
    <property type="match status" value="1"/>
</dbReference>
<dbReference type="EMBL" id="AZEI01000016">
    <property type="protein sequence ID" value="KRL17916.1"/>
    <property type="molecule type" value="Genomic_DNA"/>
</dbReference>
<feature type="domain" description="Homoserine dehydrogenase catalytic" evidence="12">
    <location>
        <begin position="155"/>
        <end position="334"/>
    </location>
</feature>
<dbReference type="InterPro" id="IPR019811">
    <property type="entry name" value="HDH_CS"/>
</dbReference>
<protein>
    <recommendedName>
        <fullName evidence="5 10">Homoserine dehydrogenase</fullName>
        <ecNumber evidence="4 10">1.1.1.3</ecNumber>
    </recommendedName>
</protein>
<evidence type="ECO:0000256" key="10">
    <source>
        <dbReference type="RuleBase" id="RU000579"/>
    </source>
</evidence>
<keyword evidence="10" id="KW-0521">NADP</keyword>
<evidence type="ECO:0000256" key="2">
    <source>
        <dbReference type="ARBA" id="ARBA00005062"/>
    </source>
</evidence>
<dbReference type="Pfam" id="PF03447">
    <property type="entry name" value="NAD_binding_3"/>
    <property type="match status" value="1"/>
</dbReference>
<evidence type="ECO:0000256" key="5">
    <source>
        <dbReference type="ARBA" id="ARBA00013376"/>
    </source>
</evidence>
<reference evidence="14 15" key="1">
    <citation type="journal article" date="2015" name="Genome Announc.">
        <title>Expanding the biotechnology potential of lactobacilli through comparative genomics of 213 strains and associated genera.</title>
        <authorList>
            <person name="Sun Z."/>
            <person name="Harris H.M."/>
            <person name="McCann A."/>
            <person name="Guo C."/>
            <person name="Argimon S."/>
            <person name="Zhang W."/>
            <person name="Yang X."/>
            <person name="Jeffery I.B."/>
            <person name="Cooney J.C."/>
            <person name="Kagawa T.F."/>
            <person name="Liu W."/>
            <person name="Song Y."/>
            <person name="Salvetti E."/>
            <person name="Wrobel A."/>
            <person name="Rasinkangas P."/>
            <person name="Parkhill J."/>
            <person name="Rea M.C."/>
            <person name="O'Sullivan O."/>
            <person name="Ritari J."/>
            <person name="Douillard F.P."/>
            <person name="Paul Ross R."/>
            <person name="Yang R."/>
            <person name="Briner A.E."/>
            <person name="Felis G.E."/>
            <person name="de Vos W.M."/>
            <person name="Barrangou R."/>
            <person name="Klaenhammer T.R."/>
            <person name="Caufield P.W."/>
            <person name="Cui Y."/>
            <person name="Zhang H."/>
            <person name="O'Toole P.W."/>
        </authorList>
    </citation>
    <scope>NUCLEOTIDE SEQUENCE [LARGE SCALE GENOMIC DNA]</scope>
    <source>
        <strain evidence="14 15">DSM 19907</strain>
    </source>
</reference>
<evidence type="ECO:0000259" key="13">
    <source>
        <dbReference type="Pfam" id="PF03447"/>
    </source>
</evidence>
<organism evidence="14 15">
    <name type="scientific">Lentilactobacillus rapi DSM 19907 = JCM 15042</name>
    <dbReference type="NCBI Taxonomy" id="1423795"/>
    <lineage>
        <taxon>Bacteria</taxon>
        <taxon>Bacillati</taxon>
        <taxon>Bacillota</taxon>
        <taxon>Bacilli</taxon>
        <taxon>Lactobacillales</taxon>
        <taxon>Lactobacillaceae</taxon>
        <taxon>Lentilactobacillus</taxon>
    </lineage>
</organism>
<dbReference type="Gene3D" id="3.40.50.720">
    <property type="entry name" value="NAD(P)-binding Rossmann-like Domain"/>
    <property type="match status" value="1"/>
</dbReference>
<keyword evidence="7 10" id="KW-0791">Threonine biosynthesis</keyword>
<evidence type="ECO:0000313" key="15">
    <source>
        <dbReference type="Proteomes" id="UP000051977"/>
    </source>
</evidence>
<keyword evidence="8 10" id="KW-0560">Oxidoreductase</keyword>